<dbReference type="AlphaFoldDB" id="K2K2B0"/>
<dbReference type="PATRIC" id="fig|740709.3.peg.2315"/>
<protein>
    <submittedName>
        <fullName evidence="1">Uncharacterized protein</fullName>
    </submittedName>
</protein>
<sequence>MNHRHAGFLLMASPLLLLLTLQTSLALTAQVLYRLQLQQQRWQLYEYYRQRLLDAWWQWQVELDNPADNLEQVVQRDSNYQVQVSKLSANVLSIRLSLRRSPPTFMTALSIVQQWQRTVNGWQPINGSWRLLDHE</sequence>
<dbReference type="OrthoDB" id="9797618at2"/>
<evidence type="ECO:0000313" key="1">
    <source>
        <dbReference type="EMBL" id="EKE80827.1"/>
    </source>
</evidence>
<accession>K2K2B0</accession>
<gene>
    <name evidence="1" type="ORF">A10D4_11454</name>
</gene>
<reference evidence="1 2" key="1">
    <citation type="journal article" date="2012" name="J. Bacteriol.">
        <title>Genome Sequence of Idiomarina xiamenensis Type Strain 10-D-4.</title>
        <authorList>
            <person name="Lai Q."/>
            <person name="Wang L."/>
            <person name="Wang W."/>
            <person name="Shao Z."/>
        </authorList>
    </citation>
    <scope>NUCLEOTIDE SEQUENCE [LARGE SCALE GENOMIC DNA]</scope>
    <source>
        <strain evidence="1 2">10-D-4</strain>
    </source>
</reference>
<evidence type="ECO:0000313" key="2">
    <source>
        <dbReference type="Proteomes" id="UP000014115"/>
    </source>
</evidence>
<keyword evidence="2" id="KW-1185">Reference proteome</keyword>
<proteinExistence type="predicted"/>
<dbReference type="STRING" id="740709.A10D4_11454"/>
<dbReference type="Proteomes" id="UP000014115">
    <property type="component" value="Unassembled WGS sequence"/>
</dbReference>
<dbReference type="EMBL" id="AMRG01000016">
    <property type="protein sequence ID" value="EKE80827.1"/>
    <property type="molecule type" value="Genomic_DNA"/>
</dbReference>
<organism evidence="1 2">
    <name type="scientific">Idiomarina xiamenensis 10-D-4</name>
    <dbReference type="NCBI Taxonomy" id="740709"/>
    <lineage>
        <taxon>Bacteria</taxon>
        <taxon>Pseudomonadati</taxon>
        <taxon>Pseudomonadota</taxon>
        <taxon>Gammaproteobacteria</taxon>
        <taxon>Alteromonadales</taxon>
        <taxon>Idiomarinaceae</taxon>
        <taxon>Idiomarina</taxon>
    </lineage>
</organism>
<name>K2K2B0_9GAMM</name>
<comment type="caution">
    <text evidence="1">The sequence shown here is derived from an EMBL/GenBank/DDBJ whole genome shotgun (WGS) entry which is preliminary data.</text>
</comment>
<dbReference type="RefSeq" id="WP_008489655.1">
    <property type="nucleotide sequence ID" value="NZ_AMRG01000016.1"/>
</dbReference>